<dbReference type="InterPro" id="IPR015963">
    <property type="entry name" value="Uridylate_kinase_bac"/>
</dbReference>
<dbReference type="PANTHER" id="PTHR42833">
    <property type="entry name" value="URIDYLATE KINASE"/>
    <property type="match status" value="1"/>
</dbReference>
<dbReference type="EMBL" id="BAAAHH010000016">
    <property type="protein sequence ID" value="GAA0955274.1"/>
    <property type="molecule type" value="Genomic_DNA"/>
</dbReference>
<protein>
    <recommendedName>
        <fullName evidence="11">Uridylate kinase</fullName>
        <shortName evidence="11">UK</shortName>
        <ecNumber evidence="11">2.7.4.22</ecNumber>
    </recommendedName>
    <alternativeName>
        <fullName evidence="11">Uridine monophosphate kinase</fullName>
        <shortName evidence="11">UMP kinase</shortName>
        <shortName evidence="11">UMPK</shortName>
    </alternativeName>
</protein>
<evidence type="ECO:0000256" key="1">
    <source>
        <dbReference type="ARBA" id="ARBA00004496"/>
    </source>
</evidence>
<evidence type="ECO:0000256" key="2">
    <source>
        <dbReference type="ARBA" id="ARBA00004791"/>
    </source>
</evidence>
<evidence type="ECO:0000256" key="5">
    <source>
        <dbReference type="ARBA" id="ARBA00022679"/>
    </source>
</evidence>
<evidence type="ECO:0000256" key="4">
    <source>
        <dbReference type="ARBA" id="ARBA00022490"/>
    </source>
</evidence>
<feature type="binding site" evidence="11">
    <location>
        <position position="66"/>
    </location>
    <ligand>
        <name>ATP</name>
        <dbReference type="ChEBI" id="CHEBI:30616"/>
    </ligand>
</feature>
<feature type="binding site" evidence="11">
    <location>
        <position position="85"/>
    </location>
    <ligand>
        <name>UMP</name>
        <dbReference type="ChEBI" id="CHEBI:57865"/>
    </ligand>
</feature>
<feature type="binding site" evidence="11">
    <location>
        <position position="65"/>
    </location>
    <ligand>
        <name>UMP</name>
        <dbReference type="ChEBI" id="CHEBI:57865"/>
    </ligand>
</feature>
<dbReference type="PANTHER" id="PTHR42833:SF4">
    <property type="entry name" value="URIDYLATE KINASE PUMPKIN, CHLOROPLASTIC"/>
    <property type="match status" value="1"/>
</dbReference>
<comment type="caution">
    <text evidence="11">Lacks conserved residue(s) required for the propagation of feature annotation.</text>
</comment>
<keyword evidence="7 11" id="KW-0418">Kinase</keyword>
<proteinExistence type="inferred from homology"/>
<reference evidence="13 14" key="1">
    <citation type="journal article" date="2019" name="Int. J. Syst. Evol. Microbiol.">
        <title>The Global Catalogue of Microorganisms (GCM) 10K type strain sequencing project: providing services to taxonomists for standard genome sequencing and annotation.</title>
        <authorList>
            <consortium name="The Broad Institute Genomics Platform"/>
            <consortium name="The Broad Institute Genome Sequencing Center for Infectious Disease"/>
            <person name="Wu L."/>
            <person name="Ma J."/>
        </authorList>
    </citation>
    <scope>NUCLEOTIDE SEQUENCE [LARGE SCALE GENOMIC DNA]</scope>
    <source>
        <strain evidence="13 14">JCM 10696</strain>
    </source>
</reference>
<dbReference type="EC" id="2.7.4.22" evidence="11"/>
<comment type="subcellular location">
    <subcellularLocation>
        <location evidence="1 11">Cytoplasm</location>
    </subcellularLocation>
</comment>
<feature type="domain" description="Aspartate/glutamate/uridylate kinase" evidence="12">
    <location>
        <begin position="19"/>
        <end position="227"/>
    </location>
</feature>
<name>A0ABN1RDE5_9ACTN</name>
<dbReference type="CDD" id="cd04254">
    <property type="entry name" value="AAK_UMPK-PyrH-Ec"/>
    <property type="match status" value="1"/>
</dbReference>
<dbReference type="Proteomes" id="UP001500665">
    <property type="component" value="Unassembled WGS sequence"/>
</dbReference>
<evidence type="ECO:0000256" key="10">
    <source>
        <dbReference type="ARBA" id="ARBA00047767"/>
    </source>
</evidence>
<comment type="function">
    <text evidence="11">Catalyzes the reversible phosphorylation of UMP to UDP.</text>
</comment>
<dbReference type="Gene3D" id="3.40.1160.10">
    <property type="entry name" value="Acetylglutamate kinase-like"/>
    <property type="match status" value="1"/>
</dbReference>
<keyword evidence="8 11" id="KW-0067">ATP-binding</keyword>
<dbReference type="InterPro" id="IPR011817">
    <property type="entry name" value="Uridylate_kinase"/>
</dbReference>
<comment type="caution">
    <text evidence="13">The sequence shown here is derived from an EMBL/GenBank/DDBJ whole genome shotgun (WGS) entry which is preliminary data.</text>
</comment>
<feature type="binding site" evidence="11">
    <location>
        <position position="179"/>
    </location>
    <ligand>
        <name>ATP</name>
        <dbReference type="ChEBI" id="CHEBI:30616"/>
    </ligand>
</feature>
<feature type="binding site" evidence="11">
    <location>
        <position position="173"/>
    </location>
    <ligand>
        <name>ATP</name>
        <dbReference type="ChEBI" id="CHEBI:30616"/>
    </ligand>
</feature>
<dbReference type="Pfam" id="PF00696">
    <property type="entry name" value="AA_kinase"/>
    <property type="match status" value="1"/>
</dbReference>
<keyword evidence="6 11" id="KW-0547">Nucleotide-binding</keyword>
<feature type="binding site" evidence="11">
    <location>
        <begin position="23"/>
        <end position="26"/>
    </location>
    <ligand>
        <name>ATP</name>
        <dbReference type="ChEBI" id="CHEBI:30616"/>
    </ligand>
</feature>
<keyword evidence="5 11" id="KW-0808">Transferase</keyword>
<evidence type="ECO:0000256" key="11">
    <source>
        <dbReference type="HAMAP-Rule" id="MF_01220"/>
    </source>
</evidence>
<evidence type="ECO:0000256" key="7">
    <source>
        <dbReference type="ARBA" id="ARBA00022777"/>
    </source>
</evidence>
<comment type="similarity">
    <text evidence="3 11">Belongs to the UMP kinase family.</text>
</comment>
<feature type="binding site" evidence="11">
    <location>
        <position position="174"/>
    </location>
    <ligand>
        <name>ATP</name>
        <dbReference type="ChEBI" id="CHEBI:30616"/>
    </ligand>
</feature>
<dbReference type="RefSeq" id="WP_344242360.1">
    <property type="nucleotide sequence ID" value="NZ_BAAAHH010000016.1"/>
</dbReference>
<comment type="catalytic activity">
    <reaction evidence="10 11">
        <text>UMP + ATP = UDP + ADP</text>
        <dbReference type="Rhea" id="RHEA:24400"/>
        <dbReference type="ChEBI" id="CHEBI:30616"/>
        <dbReference type="ChEBI" id="CHEBI:57865"/>
        <dbReference type="ChEBI" id="CHEBI:58223"/>
        <dbReference type="ChEBI" id="CHEBI:456216"/>
        <dbReference type="EC" id="2.7.4.22"/>
    </reaction>
</comment>
<evidence type="ECO:0000259" key="12">
    <source>
        <dbReference type="Pfam" id="PF00696"/>
    </source>
</evidence>
<keyword evidence="4 11" id="KW-0963">Cytoplasm</keyword>
<evidence type="ECO:0000313" key="13">
    <source>
        <dbReference type="EMBL" id="GAA0955274.1"/>
    </source>
</evidence>
<dbReference type="InterPro" id="IPR036393">
    <property type="entry name" value="AceGlu_kinase-like_sf"/>
</dbReference>
<keyword evidence="9 11" id="KW-0665">Pyrimidine biosynthesis</keyword>
<dbReference type="SUPFAM" id="SSF53633">
    <property type="entry name" value="Carbamate kinase-like"/>
    <property type="match status" value="1"/>
</dbReference>
<feature type="binding site" evidence="11">
    <location>
        <begin position="146"/>
        <end position="153"/>
    </location>
    <ligand>
        <name>UMP</name>
        <dbReference type="ChEBI" id="CHEBI:57865"/>
    </ligand>
</feature>
<dbReference type="InterPro" id="IPR001048">
    <property type="entry name" value="Asp/Glu/Uridylate_kinase"/>
</dbReference>
<evidence type="ECO:0000313" key="14">
    <source>
        <dbReference type="Proteomes" id="UP001500665"/>
    </source>
</evidence>
<organism evidence="13 14">
    <name type="scientific">Actinocorallia libanotica</name>
    <dbReference type="NCBI Taxonomy" id="46162"/>
    <lineage>
        <taxon>Bacteria</taxon>
        <taxon>Bacillati</taxon>
        <taxon>Actinomycetota</taxon>
        <taxon>Actinomycetes</taxon>
        <taxon>Streptosporangiales</taxon>
        <taxon>Thermomonosporaceae</taxon>
        <taxon>Actinocorallia</taxon>
    </lineage>
</organism>
<gene>
    <name evidence="11 13" type="primary">pyrH</name>
    <name evidence="13" type="ORF">GCM10009550_39800</name>
</gene>
<sequence length="252" mass="27121">MPENHQNDIATASKHGWRRVLLKLSGEAFAGGQPLGIDPVVVQHVAEAIKTAVDDGIQVSVVCGGGNMFRGAQLSERGMDRARGDYMGMLSTVINCLALQDFLERLGVETRVQTAITMAQVAEAYIPRRAVRHLEKGRVVIFGAGLGQPFFSTDTCAAQRALEIGADAVLKGTQVDGVYDADPRKNPDAVRFDRLDYGEVLRRGLKVMDATAISLCMDNGLPIVVFDLMGEGNIVRAVRGEKIGTLVSPAEN</sequence>
<feature type="binding site" evidence="11">
    <location>
        <position position="182"/>
    </location>
    <ligand>
        <name>ATP</name>
        <dbReference type="ChEBI" id="CHEBI:30616"/>
    </ligand>
</feature>
<dbReference type="HAMAP" id="MF_01220_B">
    <property type="entry name" value="PyrH_B"/>
    <property type="match status" value="1"/>
</dbReference>
<feature type="binding site" evidence="11">
    <location>
        <position position="70"/>
    </location>
    <ligand>
        <name>ATP</name>
        <dbReference type="ChEBI" id="CHEBI:30616"/>
    </ligand>
</feature>
<evidence type="ECO:0000256" key="3">
    <source>
        <dbReference type="ARBA" id="ARBA00007614"/>
    </source>
</evidence>
<evidence type="ECO:0000256" key="8">
    <source>
        <dbReference type="ARBA" id="ARBA00022840"/>
    </source>
</evidence>
<comment type="activity regulation">
    <text evidence="11">Inhibited by UTP.</text>
</comment>
<dbReference type="GO" id="GO:0016301">
    <property type="term" value="F:kinase activity"/>
    <property type="evidence" value="ECO:0007669"/>
    <property type="project" value="UniProtKB-KW"/>
</dbReference>
<comment type="subunit">
    <text evidence="11">Homohexamer.</text>
</comment>
<evidence type="ECO:0000256" key="9">
    <source>
        <dbReference type="ARBA" id="ARBA00022975"/>
    </source>
</evidence>
<keyword evidence="14" id="KW-1185">Reference proteome</keyword>
<dbReference type="PIRSF" id="PIRSF005650">
    <property type="entry name" value="Uridylate_kin"/>
    <property type="match status" value="1"/>
</dbReference>
<evidence type="ECO:0000256" key="6">
    <source>
        <dbReference type="ARBA" id="ARBA00022741"/>
    </source>
</evidence>
<dbReference type="NCBIfam" id="TIGR02075">
    <property type="entry name" value="pyrH_bact"/>
    <property type="match status" value="1"/>
</dbReference>
<comment type="pathway">
    <text evidence="2 11">Pyrimidine metabolism; CTP biosynthesis via de novo pathway; UDP from UMP (UMPK route): step 1/1.</text>
</comment>
<accession>A0ABN1RDE5</accession>